<proteinExistence type="evidence at transcript level"/>
<accession>A0AB38ZEF8</accession>
<protein>
    <submittedName>
        <fullName evidence="2">Venom peptide Es3a</fullName>
    </submittedName>
</protein>
<keyword evidence="1" id="KW-0732">Signal</keyword>
<name>A0AB38ZEF8_9HEMI</name>
<dbReference type="EMBL" id="PP516299">
    <property type="protein sequence ID" value="WXI00904.1"/>
    <property type="molecule type" value="mRNA"/>
</dbReference>
<feature type="chain" id="PRO_5044322436" evidence="1">
    <location>
        <begin position="23"/>
        <end position="55"/>
    </location>
</feature>
<reference evidence="2" key="1">
    <citation type="submission" date="2024-03" db="EMBL/GenBank/DDBJ databases">
        <authorList>
            <person name="Jin J.A."/>
            <person name="King G.A."/>
            <person name="Walker A."/>
        </authorList>
    </citation>
    <scope>NUCLEOTIDE SEQUENCE</scope>
</reference>
<dbReference type="AlphaFoldDB" id="A0AB38ZEF8"/>
<reference evidence="2" key="2">
    <citation type="submission" date="2024-08" db="EMBL/GenBank/DDBJ databases">
        <title>Venom adaptation and exaptation during the trophic switch to blood-feeding by kissing bugs (Reduviidae: Triatominae).</title>
        <authorList>
            <person name="Zdenek C.N."/>
            <person name="Cardoso F.C."/>
            <person name="Robinson S.D."/>
            <person name="Mercedes R.S."/>
            <person name="Raidjoe E.R."/>
            <person name="Hernandez-Vargas M.J."/>
            <person name="Jin J."/>
            <person name="Corzo G."/>
            <person name="Vetter I."/>
            <person name="King G.F."/>
            <person name="Fry B.G."/>
            <person name="Walker A."/>
        </authorList>
    </citation>
    <scope>NUCLEOTIDE SEQUENCE</scope>
</reference>
<sequence length="55" mass="5769">MDFLKMLFFIALCIMMALGASGQNCIPRGNPCRGNARCCGMNACAGGRCVPTPGK</sequence>
<evidence type="ECO:0000256" key="1">
    <source>
        <dbReference type="SAM" id="SignalP"/>
    </source>
</evidence>
<feature type="signal peptide" evidence="1">
    <location>
        <begin position="1"/>
        <end position="22"/>
    </location>
</feature>
<organism evidence="2">
    <name type="scientific">Ectomocoris sp</name>
    <dbReference type="NCBI Taxonomy" id="3104572"/>
    <lineage>
        <taxon>Eukaryota</taxon>
        <taxon>Metazoa</taxon>
        <taxon>Ecdysozoa</taxon>
        <taxon>Arthropoda</taxon>
        <taxon>Hexapoda</taxon>
        <taxon>Insecta</taxon>
        <taxon>Pterygota</taxon>
        <taxon>Neoptera</taxon>
        <taxon>Paraneoptera</taxon>
        <taxon>Hemiptera</taxon>
        <taxon>Heteroptera</taxon>
        <taxon>Panheteroptera</taxon>
        <taxon>Cimicomorpha</taxon>
        <taxon>Reduviidae</taxon>
        <taxon>Peiratinae</taxon>
        <taxon>Ectomocoris</taxon>
    </lineage>
</organism>
<evidence type="ECO:0000313" key="2">
    <source>
        <dbReference type="EMBL" id="WXI00904.1"/>
    </source>
</evidence>